<feature type="transmembrane region" description="Helical" evidence="1">
    <location>
        <begin position="276"/>
        <end position="299"/>
    </location>
</feature>
<dbReference type="HAMAP" id="MF_02062">
    <property type="entry name" value="GltS"/>
    <property type="match status" value="1"/>
</dbReference>
<keyword evidence="1" id="KW-1003">Cell membrane</keyword>
<proteinExistence type="inferred from homology"/>
<sequence>MIEISLDAVQTTALAVLLLLLGQVIKRRVGFLERFCIPAPVIGGFGMALLMLVFRETGLVKIMFNTALQTPFMVAFFTTVGIGGSIALLRTGGVILFVYLGVCWTVALFQNTFGPLVASLVGLDPVQGVMAGAVSLLGGHGGAAAFGPMAEQMGHPGSTTVAITAATFGLVSGSLLGGPLGAWLVRRHRVEIAAVDVKSAAPAFHDHDEDVSVTSQSLIGMTGLVLVLMVIGALLSGWVQQATAFVLPAYVGAMVAAILARNLNDGLGLIRLNTKALDALSDLTLGVFLTMAMMTLKIWELYDLALPLMVVLAAQVLALLLLAAFVVFRLLGRNYDAAVMCAGLIGHGLGATPNAIANMSAMAQRFGLASPRALMIVPLCGAVLVDIVAIPFHAYMINILS</sequence>
<dbReference type="RefSeq" id="WP_184266496.1">
    <property type="nucleotide sequence ID" value="NZ_JACIIX010000026.1"/>
</dbReference>
<dbReference type="EMBL" id="JACIIX010000026">
    <property type="protein sequence ID" value="MBB6212444.1"/>
    <property type="molecule type" value="Genomic_DNA"/>
</dbReference>
<keyword evidence="1" id="KW-0406">Ion transport</keyword>
<keyword evidence="1" id="KW-0813">Transport</keyword>
<evidence type="ECO:0000256" key="2">
    <source>
        <dbReference type="NCBIfam" id="TIGR00210"/>
    </source>
</evidence>
<evidence type="ECO:0000313" key="4">
    <source>
        <dbReference type="Proteomes" id="UP000544872"/>
    </source>
</evidence>
<feature type="transmembrane region" description="Helical" evidence="1">
    <location>
        <begin position="245"/>
        <end position="264"/>
    </location>
</feature>
<comment type="caution">
    <text evidence="3">The sequence shown here is derived from an EMBL/GenBank/DDBJ whole genome shotgun (WGS) entry which is preliminary data.</text>
</comment>
<evidence type="ECO:0000313" key="3">
    <source>
        <dbReference type="EMBL" id="MBB6212444.1"/>
    </source>
</evidence>
<keyword evidence="4" id="KW-1185">Reference proteome</keyword>
<feature type="transmembrane region" description="Helical" evidence="1">
    <location>
        <begin position="335"/>
        <end position="356"/>
    </location>
</feature>
<organism evidence="3 4">
    <name type="scientific">Novispirillum itersonii</name>
    <name type="common">Aquaspirillum itersonii</name>
    <dbReference type="NCBI Taxonomy" id="189"/>
    <lineage>
        <taxon>Bacteria</taxon>
        <taxon>Pseudomonadati</taxon>
        <taxon>Pseudomonadota</taxon>
        <taxon>Alphaproteobacteria</taxon>
        <taxon>Rhodospirillales</taxon>
        <taxon>Novispirillaceae</taxon>
        <taxon>Novispirillum</taxon>
    </lineage>
</organism>
<comment type="similarity">
    <text evidence="1">Belongs to the glutamate:Na(+) symporter (ESS) (TC 2.A.27) family.</text>
</comment>
<keyword evidence="1" id="KW-0812">Transmembrane</keyword>
<comment type="function">
    <text evidence="1">Catalyzes the sodium-dependent transport of glutamate.</text>
</comment>
<evidence type="ECO:0000256" key="1">
    <source>
        <dbReference type="HAMAP-Rule" id="MF_02062"/>
    </source>
</evidence>
<keyword evidence="1" id="KW-0739">Sodium transport</keyword>
<dbReference type="GO" id="GO:0005886">
    <property type="term" value="C:plasma membrane"/>
    <property type="evidence" value="ECO:0007669"/>
    <property type="project" value="UniProtKB-SubCell"/>
</dbReference>
<feature type="transmembrane region" description="Helical" evidence="1">
    <location>
        <begin position="37"/>
        <end position="54"/>
    </location>
</feature>
<feature type="transmembrane region" description="Helical" evidence="1">
    <location>
        <begin position="218"/>
        <end position="239"/>
    </location>
</feature>
<keyword evidence="1" id="KW-1133">Transmembrane helix</keyword>
<gene>
    <name evidence="1" type="primary">gltS</name>
    <name evidence="3" type="ORF">FHS48_003900</name>
</gene>
<keyword evidence="1" id="KW-0915">Sodium</keyword>
<keyword evidence="1" id="KW-0029">Amino-acid transport</keyword>
<feature type="transmembrane region" description="Helical" evidence="1">
    <location>
        <begin position="161"/>
        <end position="185"/>
    </location>
</feature>
<feature type="transmembrane region" description="Helical" evidence="1">
    <location>
        <begin position="376"/>
        <end position="397"/>
    </location>
</feature>
<protein>
    <recommendedName>
        <fullName evidence="1 2">Sodium/glutamate symporter</fullName>
    </recommendedName>
</protein>
<keyword evidence="1" id="KW-0769">Symport</keyword>
<dbReference type="InterPro" id="IPR004445">
    <property type="entry name" value="GltS"/>
</dbReference>
<feature type="transmembrane region" description="Helical" evidence="1">
    <location>
        <begin position="94"/>
        <end position="117"/>
    </location>
</feature>
<feature type="transmembrane region" description="Helical" evidence="1">
    <location>
        <begin position="305"/>
        <end position="328"/>
    </location>
</feature>
<dbReference type="GO" id="GO:0015501">
    <property type="term" value="F:glutamate:sodium symporter activity"/>
    <property type="evidence" value="ECO:0007669"/>
    <property type="project" value="UniProtKB-UniRule"/>
</dbReference>
<dbReference type="Pfam" id="PF03616">
    <property type="entry name" value="Glt_symporter"/>
    <property type="match status" value="1"/>
</dbReference>
<dbReference type="AlphaFoldDB" id="A0A7W9ZLG7"/>
<reference evidence="3 4" key="1">
    <citation type="submission" date="2020-08" db="EMBL/GenBank/DDBJ databases">
        <title>Genomic Encyclopedia of Type Strains, Phase IV (KMG-IV): sequencing the most valuable type-strain genomes for metagenomic binning, comparative biology and taxonomic classification.</title>
        <authorList>
            <person name="Goeker M."/>
        </authorList>
    </citation>
    <scope>NUCLEOTIDE SEQUENCE [LARGE SCALE GENOMIC DNA]</scope>
    <source>
        <strain evidence="3 4">DSM 11590</strain>
    </source>
</reference>
<keyword evidence="1" id="KW-0472">Membrane</keyword>
<dbReference type="Proteomes" id="UP000544872">
    <property type="component" value="Unassembled WGS sequence"/>
</dbReference>
<feature type="transmembrane region" description="Helical" evidence="1">
    <location>
        <begin position="66"/>
        <end position="88"/>
    </location>
</feature>
<dbReference type="GO" id="GO:0015813">
    <property type="term" value="P:L-glutamate transmembrane transport"/>
    <property type="evidence" value="ECO:0007669"/>
    <property type="project" value="UniProtKB-UniRule"/>
</dbReference>
<dbReference type="PANTHER" id="PTHR36178:SF1">
    <property type="entry name" value="SODIUM_GLUTAMATE SYMPORTER"/>
    <property type="match status" value="1"/>
</dbReference>
<keyword evidence="1" id="KW-0997">Cell inner membrane</keyword>
<dbReference type="PANTHER" id="PTHR36178">
    <property type="entry name" value="SLR0625 PROTEIN"/>
    <property type="match status" value="1"/>
</dbReference>
<dbReference type="NCBIfam" id="TIGR00210">
    <property type="entry name" value="gltS"/>
    <property type="match status" value="1"/>
</dbReference>
<comment type="subcellular location">
    <subcellularLocation>
        <location evidence="1">Cell inner membrane</location>
        <topology evidence="1">Multi-pass membrane protein</topology>
    </subcellularLocation>
</comment>
<accession>A0A7W9ZLG7</accession>
<name>A0A7W9ZLG7_NOVIT</name>